<comment type="similarity">
    <text evidence="4">Belongs to the CHCHD7 family.</text>
</comment>
<accession>A0A8C0JHY0</accession>
<comment type="subcellular location">
    <subcellularLocation>
        <location evidence="1">Mitochondrion intermembrane space</location>
    </subcellularLocation>
</comment>
<keyword evidence="2" id="KW-0496">Mitochondrion</keyword>
<sequence>IYLSKKTVRMPKVAWRLREHDTNPCLLESDVSTRGRDENNYDRERWSTYFLNYKSCQKFWNSIMGPEKTEWSKVIYAYSRRKR</sequence>
<name>A0A8C0JHY0_CANLU</name>
<evidence type="ECO:0000256" key="3">
    <source>
        <dbReference type="ARBA" id="ARBA00023157"/>
    </source>
</evidence>
<dbReference type="GeneTree" id="ENSGT01030000234975"/>
<reference evidence="6" key="2">
    <citation type="submission" date="2025-09" db="UniProtKB">
        <authorList>
            <consortium name="Ensembl"/>
        </authorList>
    </citation>
    <scope>IDENTIFICATION</scope>
</reference>
<dbReference type="GO" id="GO:0005758">
    <property type="term" value="C:mitochondrial intermembrane space"/>
    <property type="evidence" value="ECO:0007669"/>
    <property type="project" value="UniProtKB-SubCell"/>
</dbReference>
<protein>
    <recommendedName>
        <fullName evidence="5">Coiled-coil-helix-coiled-coil-helix domain-containing protein 7</fullName>
    </recommendedName>
</protein>
<dbReference type="InterPro" id="IPR051040">
    <property type="entry name" value="COX23"/>
</dbReference>
<dbReference type="InterPro" id="IPR009069">
    <property type="entry name" value="Cys_alpha_HP_mot_SF"/>
</dbReference>
<organism evidence="6 7">
    <name type="scientific">Canis lupus dingo</name>
    <name type="common">dingo</name>
    <dbReference type="NCBI Taxonomy" id="286419"/>
    <lineage>
        <taxon>Eukaryota</taxon>
        <taxon>Metazoa</taxon>
        <taxon>Chordata</taxon>
        <taxon>Craniata</taxon>
        <taxon>Vertebrata</taxon>
        <taxon>Euteleostomi</taxon>
        <taxon>Mammalia</taxon>
        <taxon>Eutheria</taxon>
        <taxon>Laurasiatheria</taxon>
        <taxon>Carnivora</taxon>
        <taxon>Caniformia</taxon>
        <taxon>Canidae</taxon>
        <taxon>Canis</taxon>
    </lineage>
</organism>
<evidence type="ECO:0000256" key="2">
    <source>
        <dbReference type="ARBA" id="ARBA00023128"/>
    </source>
</evidence>
<dbReference type="SUPFAM" id="SSF47072">
    <property type="entry name" value="Cysteine alpha-hairpin motif"/>
    <property type="match status" value="1"/>
</dbReference>
<evidence type="ECO:0000256" key="5">
    <source>
        <dbReference type="ARBA" id="ARBA00039509"/>
    </source>
</evidence>
<evidence type="ECO:0000313" key="7">
    <source>
        <dbReference type="Proteomes" id="UP000694391"/>
    </source>
</evidence>
<dbReference type="PANTHER" id="PTHR46811">
    <property type="entry name" value="COILED-COIL-HELIX-COILED-COIL-HELIX DOMAIN-CONTAINING PROTEIN 7"/>
    <property type="match status" value="1"/>
</dbReference>
<proteinExistence type="inferred from homology"/>
<evidence type="ECO:0000256" key="4">
    <source>
        <dbReference type="ARBA" id="ARBA00038205"/>
    </source>
</evidence>
<evidence type="ECO:0000313" key="6">
    <source>
        <dbReference type="Ensembl" id="ENSCAFP00020000572.1"/>
    </source>
</evidence>
<dbReference type="GO" id="GO:0033108">
    <property type="term" value="P:mitochondrial respiratory chain complex assembly"/>
    <property type="evidence" value="ECO:0007669"/>
    <property type="project" value="TreeGrafter"/>
</dbReference>
<dbReference type="Proteomes" id="UP000694391">
    <property type="component" value="Unplaced"/>
</dbReference>
<evidence type="ECO:0000256" key="1">
    <source>
        <dbReference type="ARBA" id="ARBA00004569"/>
    </source>
</evidence>
<keyword evidence="3" id="KW-1015">Disulfide bond</keyword>
<keyword evidence="7" id="KW-1185">Reference proteome</keyword>
<dbReference type="PANTHER" id="PTHR46811:SF1">
    <property type="entry name" value="COILED-COIL-HELIX-COILED-COIL-HELIX DOMAIN-CONTAINING PROTEIN 7"/>
    <property type="match status" value="1"/>
</dbReference>
<dbReference type="AlphaFoldDB" id="A0A8C0JHY0"/>
<dbReference type="Ensembl" id="ENSCAFT00020000703.1">
    <property type="protein sequence ID" value="ENSCAFP00020000572.1"/>
    <property type="gene ID" value="ENSCAFG00020000599.1"/>
</dbReference>
<reference evidence="6" key="1">
    <citation type="submission" date="2025-08" db="UniProtKB">
        <authorList>
            <consortium name="Ensembl"/>
        </authorList>
    </citation>
    <scope>IDENTIFICATION</scope>
</reference>